<dbReference type="Pfam" id="PF01408">
    <property type="entry name" value="GFO_IDH_MocA"/>
    <property type="match status" value="1"/>
</dbReference>
<evidence type="ECO:0000256" key="1">
    <source>
        <dbReference type="ARBA" id="ARBA00010928"/>
    </source>
</evidence>
<organism evidence="6 7">
    <name type="scientific">Saxibacter everestensis</name>
    <dbReference type="NCBI Taxonomy" id="2909229"/>
    <lineage>
        <taxon>Bacteria</taxon>
        <taxon>Bacillati</taxon>
        <taxon>Actinomycetota</taxon>
        <taxon>Actinomycetes</taxon>
        <taxon>Micrococcales</taxon>
        <taxon>Brevibacteriaceae</taxon>
        <taxon>Saxibacter</taxon>
    </lineage>
</organism>
<accession>A0ABY8QQ90</accession>
<dbReference type="Pfam" id="PF22725">
    <property type="entry name" value="GFO_IDH_MocA_C3"/>
    <property type="match status" value="1"/>
</dbReference>
<keyword evidence="7" id="KW-1185">Reference proteome</keyword>
<evidence type="ECO:0000259" key="4">
    <source>
        <dbReference type="Pfam" id="PF01408"/>
    </source>
</evidence>
<comment type="similarity">
    <text evidence="1">Belongs to the Gfo/Idh/MocA family.</text>
</comment>
<evidence type="ECO:0000256" key="3">
    <source>
        <dbReference type="ARBA" id="ARBA00023027"/>
    </source>
</evidence>
<evidence type="ECO:0000259" key="5">
    <source>
        <dbReference type="Pfam" id="PF22725"/>
    </source>
</evidence>
<dbReference type="PANTHER" id="PTHR22604">
    <property type="entry name" value="OXIDOREDUCTASES"/>
    <property type="match status" value="1"/>
</dbReference>
<dbReference type="InterPro" id="IPR036291">
    <property type="entry name" value="NAD(P)-bd_dom_sf"/>
</dbReference>
<name>A0ABY8QQ90_9MICO</name>
<dbReference type="EMBL" id="CP090958">
    <property type="protein sequence ID" value="WGW11112.1"/>
    <property type="molecule type" value="Genomic_DNA"/>
</dbReference>
<dbReference type="RefSeq" id="WP_349637895.1">
    <property type="nucleotide sequence ID" value="NZ_CP090958.1"/>
</dbReference>
<dbReference type="SUPFAM" id="SSF55347">
    <property type="entry name" value="Glyceraldehyde-3-phosphate dehydrogenase-like, C-terminal domain"/>
    <property type="match status" value="1"/>
</dbReference>
<gene>
    <name evidence="6" type="ORF">LWF01_13540</name>
</gene>
<feature type="domain" description="Gfo/Idh/MocA-like oxidoreductase N-terminal" evidence="4">
    <location>
        <begin position="30"/>
        <end position="145"/>
    </location>
</feature>
<dbReference type="InterPro" id="IPR050984">
    <property type="entry name" value="Gfo/Idh/MocA_domain"/>
</dbReference>
<reference evidence="6 7" key="1">
    <citation type="submission" date="2023-05" db="EMBL/GenBank/DDBJ databases">
        <title>Lithophilousrod everest ZFBP1038 complete genpme.</title>
        <authorList>
            <person name="Tian M."/>
        </authorList>
    </citation>
    <scope>NUCLEOTIDE SEQUENCE [LARGE SCALE GENOMIC DNA]</scope>
    <source>
        <strain evidence="6 7">ZFBP1038</strain>
    </source>
</reference>
<dbReference type="Proteomes" id="UP001209083">
    <property type="component" value="Chromosome"/>
</dbReference>
<sequence length="355" mass="38977">MDTTITQVGGRFTVRPEHIDPLTPTGDPLGWGVVATGNIARTVSKDLALLPDARLVGVSSRSQQRADAFASEFGFDRGYHGHQALLADPEIQVVYIAAPHGQHFEIAKAALAAGKHVLCEKAITIDSAELDQLVDLAEKSRRFLMEALWSRFVPGMQRALQIVHSGELGDPRWISANLGFAAREDREGDSRLWDPAQGGGALLDLGIYTAMWPVSIFGAPDSVHAVGQLTRRDVDTQTSMTFSYPQGYAQLSCSFAANGPGSVTIGCDRGFLQVPERQNCPRELHITDQDRNTRIERFEPVGVGYVYELREVTDCVRAGKTQSDLMPLAESQLYARIFDDVRKQVGIKYPPVEAR</sequence>
<keyword evidence="3" id="KW-0520">NAD</keyword>
<feature type="domain" description="GFO/IDH/MocA-like oxidoreductase" evidence="5">
    <location>
        <begin position="157"/>
        <end position="272"/>
    </location>
</feature>
<keyword evidence="2" id="KW-0560">Oxidoreductase</keyword>
<proteinExistence type="inferred from homology"/>
<dbReference type="SUPFAM" id="SSF51735">
    <property type="entry name" value="NAD(P)-binding Rossmann-fold domains"/>
    <property type="match status" value="1"/>
</dbReference>
<evidence type="ECO:0000313" key="7">
    <source>
        <dbReference type="Proteomes" id="UP001209083"/>
    </source>
</evidence>
<dbReference type="PANTHER" id="PTHR22604:SF105">
    <property type="entry name" value="TRANS-1,2-DIHYDROBENZENE-1,2-DIOL DEHYDROGENASE"/>
    <property type="match status" value="1"/>
</dbReference>
<dbReference type="Gene3D" id="3.30.360.10">
    <property type="entry name" value="Dihydrodipicolinate Reductase, domain 2"/>
    <property type="match status" value="1"/>
</dbReference>
<evidence type="ECO:0000313" key="6">
    <source>
        <dbReference type="EMBL" id="WGW11112.1"/>
    </source>
</evidence>
<dbReference type="InterPro" id="IPR055170">
    <property type="entry name" value="GFO_IDH_MocA-like_dom"/>
</dbReference>
<dbReference type="InterPro" id="IPR000683">
    <property type="entry name" value="Gfo/Idh/MocA-like_OxRdtase_N"/>
</dbReference>
<protein>
    <submittedName>
        <fullName evidence="6">Gfo/Idh/MocA family oxidoreductase</fullName>
    </submittedName>
</protein>
<dbReference type="Gene3D" id="3.40.50.720">
    <property type="entry name" value="NAD(P)-binding Rossmann-like Domain"/>
    <property type="match status" value="1"/>
</dbReference>
<evidence type="ECO:0000256" key="2">
    <source>
        <dbReference type="ARBA" id="ARBA00023002"/>
    </source>
</evidence>